<evidence type="ECO:0000259" key="2">
    <source>
        <dbReference type="Pfam" id="PF13529"/>
    </source>
</evidence>
<dbReference type="CDD" id="cd02549">
    <property type="entry name" value="Peptidase_C39A"/>
    <property type="match status" value="1"/>
</dbReference>
<keyword evidence="1" id="KW-0812">Transmembrane</keyword>
<gene>
    <name evidence="3" type="ORF">J7W16_07695</name>
</gene>
<dbReference type="EMBL" id="JAGKSQ010000003">
    <property type="protein sequence ID" value="MBP3951015.1"/>
    <property type="molecule type" value="Genomic_DNA"/>
</dbReference>
<accession>A0A940WYN2</accession>
<dbReference type="InterPro" id="IPR039564">
    <property type="entry name" value="Peptidase_C39-like"/>
</dbReference>
<keyword evidence="1" id="KW-0472">Membrane</keyword>
<reference evidence="3" key="1">
    <citation type="submission" date="2021-03" db="EMBL/GenBank/DDBJ databases">
        <title>Bacillus suaedae sp. nov., isolated from Suaeda aralocaspica.</title>
        <authorList>
            <person name="Lei R.F.R."/>
        </authorList>
    </citation>
    <scope>NUCLEOTIDE SEQUENCE</scope>
    <source>
        <strain evidence="3">YZJH907-2</strain>
    </source>
</reference>
<dbReference type="Proteomes" id="UP000678228">
    <property type="component" value="Unassembled WGS sequence"/>
</dbReference>
<evidence type="ECO:0000256" key="1">
    <source>
        <dbReference type="SAM" id="Phobius"/>
    </source>
</evidence>
<evidence type="ECO:0000313" key="4">
    <source>
        <dbReference type="Proteomes" id="UP000678228"/>
    </source>
</evidence>
<dbReference type="RefSeq" id="WP_210596721.1">
    <property type="nucleotide sequence ID" value="NZ_JAGKSQ010000003.1"/>
</dbReference>
<protein>
    <submittedName>
        <fullName evidence="3">C39 family peptidase</fullName>
    </submittedName>
</protein>
<keyword evidence="1" id="KW-1133">Transmembrane helix</keyword>
<dbReference type="InterPro" id="IPR039563">
    <property type="entry name" value="Peptidase_C39_single_dom"/>
</dbReference>
<dbReference type="Pfam" id="PF13529">
    <property type="entry name" value="Peptidase_C39_2"/>
    <property type="match status" value="1"/>
</dbReference>
<name>A0A940WYN2_9BACI</name>
<dbReference type="PANTHER" id="PTHR37806">
    <property type="entry name" value="LMO0724 PROTEIN"/>
    <property type="match status" value="1"/>
</dbReference>
<comment type="caution">
    <text evidence="3">The sequence shown here is derived from an EMBL/GenBank/DDBJ whole genome shotgun (WGS) entry which is preliminary data.</text>
</comment>
<dbReference type="Gene3D" id="3.90.70.10">
    <property type="entry name" value="Cysteine proteinases"/>
    <property type="match status" value="1"/>
</dbReference>
<keyword evidence="4" id="KW-1185">Reference proteome</keyword>
<dbReference type="PANTHER" id="PTHR37806:SF1">
    <property type="entry name" value="PEPTIDASE C39-LIKE DOMAIN-CONTAINING PROTEIN"/>
    <property type="match status" value="1"/>
</dbReference>
<feature type="domain" description="Peptidase C39-like" evidence="2">
    <location>
        <begin position="124"/>
        <end position="289"/>
    </location>
</feature>
<evidence type="ECO:0000313" key="3">
    <source>
        <dbReference type="EMBL" id="MBP3951015.1"/>
    </source>
</evidence>
<organism evidence="3 4">
    <name type="scientific">Halalkalibacter suaedae</name>
    <dbReference type="NCBI Taxonomy" id="2822140"/>
    <lineage>
        <taxon>Bacteria</taxon>
        <taxon>Bacillati</taxon>
        <taxon>Bacillota</taxon>
        <taxon>Bacilli</taxon>
        <taxon>Bacillales</taxon>
        <taxon>Bacillaceae</taxon>
        <taxon>Halalkalibacter</taxon>
    </lineage>
</organism>
<feature type="transmembrane region" description="Helical" evidence="1">
    <location>
        <begin position="20"/>
        <end position="44"/>
    </location>
</feature>
<dbReference type="AlphaFoldDB" id="A0A940WYN2"/>
<sequence>MITLILFTVLYFKFTNKRSVALKGMGVFLFCGLFFSTASIVYYVSKNDLTLDFALFTDVPSLNEVSENDLPFLLIRNNEIIDGFTLYSEAIDAARLSEDTEVHLHVQGNLIWHRNLNIAEKVLLNVPLIEQLPELPRGCEVTSLAMLFAYHHLSIDKMFLAEKVMKDPTPYQKKGDTIYFGDPHQGFVGDMYNRTNPGYGVYHLPIEQLAKDYSDEDVINLTGTSFDHVLLQLSQGHPVWIISNTKYSKLPSSAFETWQTPNGPREITYHLHSVVVTGFDQEFIYFNDPLEGTKNRKMPRGSFIEAWEQMGKQAIVLH</sequence>
<proteinExistence type="predicted"/>